<accession>A0A9X4R3D8</accession>
<evidence type="ECO:0000313" key="2">
    <source>
        <dbReference type="Proteomes" id="UP001152766"/>
    </source>
</evidence>
<dbReference type="Proteomes" id="UP001152766">
    <property type="component" value="Unassembled WGS sequence"/>
</dbReference>
<dbReference type="SUPFAM" id="SSF53850">
    <property type="entry name" value="Periplasmic binding protein-like II"/>
    <property type="match status" value="1"/>
</dbReference>
<gene>
    <name evidence="1" type="ORF">EXJ73_00350</name>
</gene>
<dbReference type="AlphaFoldDB" id="A0A9X4R3D8"/>
<proteinExistence type="predicted"/>
<reference evidence="1" key="1">
    <citation type="submission" date="2019-02" db="EMBL/GenBank/DDBJ databases">
        <title>Draft genome of the type strain Pelomonas aquatica CCUG 52575T.</title>
        <authorList>
            <person name="Gomila M."/>
            <person name="Lalucat J."/>
        </authorList>
    </citation>
    <scope>NUCLEOTIDE SEQUENCE</scope>
    <source>
        <strain evidence="1">CCUG 52575</strain>
    </source>
</reference>
<protein>
    <recommendedName>
        <fullName evidence="3">Solute-binding protein family 3/N-terminal domain-containing protein</fullName>
    </recommendedName>
</protein>
<comment type="caution">
    <text evidence="1">The sequence shown here is derived from an EMBL/GenBank/DDBJ whole genome shotgun (WGS) entry which is preliminary data.</text>
</comment>
<organism evidence="1 2">
    <name type="scientific">Pelomonas aquatica</name>
    <dbReference type="NCBI Taxonomy" id="431058"/>
    <lineage>
        <taxon>Bacteria</taxon>
        <taxon>Pseudomonadati</taxon>
        <taxon>Pseudomonadota</taxon>
        <taxon>Betaproteobacteria</taxon>
        <taxon>Burkholderiales</taxon>
        <taxon>Sphaerotilaceae</taxon>
        <taxon>Roseateles</taxon>
    </lineage>
</organism>
<dbReference type="RefSeq" id="WP_268150614.1">
    <property type="nucleotide sequence ID" value="NZ_JAPPUW010000009.1"/>
</dbReference>
<dbReference type="EMBL" id="SGUG01000001">
    <property type="protein sequence ID" value="MDG0860924.1"/>
    <property type="molecule type" value="Genomic_DNA"/>
</dbReference>
<keyword evidence="2" id="KW-1185">Reference proteome</keyword>
<evidence type="ECO:0008006" key="3">
    <source>
        <dbReference type="Google" id="ProtNLM"/>
    </source>
</evidence>
<sequence length="267" mass="29388">MHRLAVLALAGAALAGQRAEAGCSRVIDVPVSPAGRLVFVEAEQILGVLPELLRERGALAGCEFRFSVVPRARAERTVFDAQSGDLYLPAIRKPSRDRSHLFVPLSHQGLAVATLRTHAHVPADLERLLADKNLRGVFVRGYYFGPAYGDFIDQLLADRRADIVPDIEALGRMLRAGRADFTLLPHVTGQGALDLAPRQPLAQTAFRIELLQAVPLMENGVYLSRRNLDAADLALLTQMFEQAVAEGALRRAFLRHYPAELVEQLRF</sequence>
<evidence type="ECO:0000313" key="1">
    <source>
        <dbReference type="EMBL" id="MDG0860924.1"/>
    </source>
</evidence>
<name>A0A9X4R3D8_9BURK</name>